<proteinExistence type="predicted"/>
<evidence type="ECO:0000313" key="2">
    <source>
        <dbReference type="Proteomes" id="UP000612893"/>
    </source>
</evidence>
<protein>
    <submittedName>
        <fullName evidence="1">Uncharacterized protein</fullName>
    </submittedName>
</protein>
<name>A0A934N9C6_9BACT</name>
<evidence type="ECO:0000313" key="1">
    <source>
        <dbReference type="EMBL" id="MBJ7600336.1"/>
    </source>
</evidence>
<dbReference type="AlphaFoldDB" id="A0A934N9C6"/>
<comment type="caution">
    <text evidence="1">The sequence shown here is derived from an EMBL/GenBank/DDBJ whole genome shotgun (WGS) entry which is preliminary data.</text>
</comment>
<keyword evidence="2" id="KW-1185">Reference proteome</keyword>
<dbReference type="RefSeq" id="WP_338204114.1">
    <property type="nucleotide sequence ID" value="NZ_JAEKNR010000198.1"/>
</dbReference>
<gene>
    <name evidence="1" type="ORF">JF922_19960</name>
</gene>
<dbReference type="Proteomes" id="UP000612893">
    <property type="component" value="Unassembled WGS sequence"/>
</dbReference>
<dbReference type="EMBL" id="JAEKNR010000198">
    <property type="protein sequence ID" value="MBJ7600336.1"/>
    <property type="molecule type" value="Genomic_DNA"/>
</dbReference>
<sequence>MSDIDPNWDPWGQTAPLQSVPWRAAELHVGDHVRLRPRGSADIMDMALAGKTAIVEAIEQDYDDEVQVAVVLDDDPGRDLGMLRQPGHRFFFRLEEVEPA</sequence>
<organism evidence="1 2">
    <name type="scientific">Candidatus Nephthysia bennettiae</name>
    <dbReference type="NCBI Taxonomy" id="3127016"/>
    <lineage>
        <taxon>Bacteria</taxon>
        <taxon>Bacillati</taxon>
        <taxon>Candidatus Dormiibacterota</taxon>
        <taxon>Candidatus Dormibacteria</taxon>
        <taxon>Candidatus Dormibacterales</taxon>
        <taxon>Candidatus Dormibacteraceae</taxon>
        <taxon>Candidatus Nephthysia</taxon>
    </lineage>
</organism>
<accession>A0A934N9C6</accession>
<reference evidence="1" key="1">
    <citation type="submission" date="2020-10" db="EMBL/GenBank/DDBJ databases">
        <title>Ca. Dormibacterota MAGs.</title>
        <authorList>
            <person name="Montgomery K."/>
        </authorList>
    </citation>
    <scope>NUCLEOTIDE SEQUENCE [LARGE SCALE GENOMIC DNA]</scope>
    <source>
        <strain evidence="1">SC8812_S17_10</strain>
    </source>
</reference>